<dbReference type="InterPro" id="IPR051025">
    <property type="entry name" value="RhoGAP"/>
</dbReference>
<feature type="compositionally biased region" description="Low complexity" evidence="8">
    <location>
        <begin position="899"/>
        <end position="911"/>
    </location>
</feature>
<keyword evidence="4" id="KW-0862">Zinc</keyword>
<dbReference type="STRING" id="1676925.ENSPKIP00000035100"/>
<dbReference type="Proteomes" id="UP000261540">
    <property type="component" value="Unplaced"/>
</dbReference>
<keyword evidence="13" id="KW-1185">Reference proteome</keyword>
<dbReference type="InterPro" id="IPR027267">
    <property type="entry name" value="AH/BAR_dom_sf"/>
</dbReference>
<evidence type="ECO:0000259" key="11">
    <source>
        <dbReference type="PROSITE" id="PS51741"/>
    </source>
</evidence>
<feature type="region of interest" description="Disordered" evidence="8">
    <location>
        <begin position="751"/>
        <end position="861"/>
    </location>
</feature>
<keyword evidence="3" id="KW-0863">Zinc-finger</keyword>
<feature type="compositionally biased region" description="Basic and acidic residues" evidence="8">
    <location>
        <begin position="405"/>
        <end position="419"/>
    </location>
</feature>
<feature type="compositionally biased region" description="Low complexity" evidence="8">
    <location>
        <begin position="754"/>
        <end position="765"/>
    </location>
</feature>
<dbReference type="PROSITE" id="PS51741">
    <property type="entry name" value="F_BAR"/>
    <property type="match status" value="1"/>
</dbReference>
<evidence type="ECO:0000256" key="7">
    <source>
        <dbReference type="SAM" id="Coils"/>
    </source>
</evidence>
<feature type="region of interest" description="Disordered" evidence="8">
    <location>
        <begin position="1"/>
        <end position="27"/>
    </location>
</feature>
<evidence type="ECO:0000259" key="9">
    <source>
        <dbReference type="PROSITE" id="PS50081"/>
    </source>
</evidence>
<dbReference type="InterPro" id="IPR031160">
    <property type="entry name" value="F_BAR_dom"/>
</dbReference>
<evidence type="ECO:0000256" key="3">
    <source>
        <dbReference type="ARBA" id="ARBA00022771"/>
    </source>
</evidence>
<dbReference type="SUPFAM" id="SSF57889">
    <property type="entry name" value="Cysteine-rich domain"/>
    <property type="match status" value="1"/>
</dbReference>
<dbReference type="PROSITE" id="PS50081">
    <property type="entry name" value="ZF_DAG_PE_2"/>
    <property type="match status" value="1"/>
</dbReference>
<dbReference type="AlphaFoldDB" id="A0A3B3SXJ4"/>
<keyword evidence="5 6" id="KW-0175">Coiled coil</keyword>
<evidence type="ECO:0000256" key="6">
    <source>
        <dbReference type="PROSITE-ProRule" id="PRU01077"/>
    </source>
</evidence>
<feature type="domain" description="F-BAR" evidence="11">
    <location>
        <begin position="93"/>
        <end position="359"/>
    </location>
</feature>
<dbReference type="PROSITE" id="PS50238">
    <property type="entry name" value="RHOGAP"/>
    <property type="match status" value="1"/>
</dbReference>
<organism evidence="12 13">
    <name type="scientific">Paramormyrops kingsleyae</name>
    <dbReference type="NCBI Taxonomy" id="1676925"/>
    <lineage>
        <taxon>Eukaryota</taxon>
        <taxon>Metazoa</taxon>
        <taxon>Chordata</taxon>
        <taxon>Craniata</taxon>
        <taxon>Vertebrata</taxon>
        <taxon>Euteleostomi</taxon>
        <taxon>Actinopterygii</taxon>
        <taxon>Neopterygii</taxon>
        <taxon>Teleostei</taxon>
        <taxon>Osteoglossocephala</taxon>
        <taxon>Osteoglossomorpha</taxon>
        <taxon>Osteoglossiformes</taxon>
        <taxon>Mormyridae</taxon>
        <taxon>Paramormyrops</taxon>
    </lineage>
</organism>
<dbReference type="GO" id="GO:0007165">
    <property type="term" value="P:signal transduction"/>
    <property type="evidence" value="ECO:0007669"/>
    <property type="project" value="InterPro"/>
</dbReference>
<dbReference type="InterPro" id="IPR000198">
    <property type="entry name" value="RhoGAP_dom"/>
</dbReference>
<evidence type="ECO:0000313" key="13">
    <source>
        <dbReference type="Proteomes" id="UP000261540"/>
    </source>
</evidence>
<feature type="region of interest" description="Disordered" evidence="8">
    <location>
        <begin position="382"/>
        <end position="477"/>
    </location>
</feature>
<evidence type="ECO:0000313" key="12">
    <source>
        <dbReference type="Ensembl" id="ENSPKIP00000035100.1"/>
    </source>
</evidence>
<feature type="compositionally biased region" description="Basic and acidic residues" evidence="8">
    <location>
        <begin position="785"/>
        <end position="802"/>
    </location>
</feature>
<feature type="compositionally biased region" description="Polar residues" evidence="8">
    <location>
        <begin position="808"/>
        <end position="823"/>
    </location>
</feature>
<feature type="compositionally biased region" description="Basic and acidic residues" evidence="8">
    <location>
        <begin position="993"/>
        <end position="1014"/>
    </location>
</feature>
<dbReference type="InterPro" id="IPR046349">
    <property type="entry name" value="C1-like_sf"/>
</dbReference>
<name>A0A3B3SXJ4_9TELE</name>
<feature type="domain" description="Phorbol-ester/DAG-type" evidence="9">
    <location>
        <begin position="488"/>
        <end position="534"/>
    </location>
</feature>
<dbReference type="InterPro" id="IPR054713">
    <property type="entry name" value="GMIP/FCHO2-like_FCH"/>
</dbReference>
<dbReference type="CDD" id="cd20816">
    <property type="entry name" value="C1_GMIP-like"/>
    <property type="match status" value="1"/>
</dbReference>
<sequence>MEEATKNVAMADCNAQEALRPSRTSETKRYSEIFRDFDNLELSLIHETVEDLLPDPDTISNAETETTEITDPEELTPEEGLDVEIRVDEDQKEGSSPAQHADLLLRRCEGGVDLALQYSKMWCRYAKELLSWMEKRFSLEQEFAKNVTKAAEAAKSCVSQQDSMPLQYIYIMVMERDMKNSQEAKKTGEMLHQRCYQALAAKKNEIDKWRREFKEQWAKEQKKMHEAVSALKKARQQYIQRCEDLEKAKAMSSKAEEELGGYKTLDKRRKSRDEAQTKMKEAEVQYRQCVTDANAHQEDLERVKEKIIAHIRKLIQQGDTVLKEATVNMFHHLRLHTEAIPQGYFSLEQTCRPYEPGEPYHSYILKQQRRPQPLQAYIFQEFTPQSRRSPPSSRRKTSNPIGPDSDDRPGSYGDSKKAGCSDSDSIGGSMESLTSPARKLLKAPSTGTMSSDDLEDKEPGISYEMDPTEDGNGTLGPVCKMRSRAALTHKFKKTKSKMSKCKQCDNYLLVNGLECEECGLAVHRKCLEVCQIECDHKTGTVFGVKFSLVQTDISGKVPFLVQRCTTEIESRALTVQGVYRVSGSKSRIQKLCQAFETQKDQVDLSDVSPHDITSVLKHFFKELPEPLMTSDLNDDFIMVGRVIQGLAEKEPTPETIGTIEKIVQSLQELLKKLPVYNYSTLHHMITHLHRVAENDEENKMCPANLGIVFGPTLLGPLESGDVTEMTLMTNSQSQIVEFLIWHHDKVFGPQSEVSPLTTTSLPETPDNVTSTPLHNSTPQDSKPSAQERPRSLENHTLKRDSSEGYISDKSSSNEAVDQLSPETSEGAVLALSVSLAPSPSDPAPAPDSLPGQPQEHLSKQSVKYQLPPAALSAHLRATVLRMGHGVGEERSASRERGETGQPRSTNSSRSSSPEHGAVRHSRRRLEITPETARLLHKAGHAPSIQAHSHLSPVKHEAGPDASNGTPGDSGEAESKDKRHSLGKLNSNQSNNKPGDRGGDSDRQIKRHPSDERTAQKILSGLKLKRNHSGKGEQVQFV</sequence>
<keyword evidence="1" id="KW-0343">GTPase activation</keyword>
<dbReference type="CTD" id="51291"/>
<feature type="compositionally biased region" description="Polar residues" evidence="8">
    <location>
        <begin position="983"/>
        <end position="992"/>
    </location>
</feature>
<feature type="domain" description="Rho-GAP" evidence="10">
    <location>
        <begin position="544"/>
        <end position="747"/>
    </location>
</feature>
<dbReference type="PROSITE" id="PS00479">
    <property type="entry name" value="ZF_DAG_PE_1"/>
    <property type="match status" value="1"/>
</dbReference>
<dbReference type="Pfam" id="PF00620">
    <property type="entry name" value="RhoGAP"/>
    <property type="match status" value="1"/>
</dbReference>
<dbReference type="InterPro" id="IPR002219">
    <property type="entry name" value="PKC_DAG/PE"/>
</dbReference>
<dbReference type="SMART" id="SM00324">
    <property type="entry name" value="RhoGAP"/>
    <property type="match status" value="1"/>
</dbReference>
<dbReference type="SUPFAM" id="SSF103657">
    <property type="entry name" value="BAR/IMD domain-like"/>
    <property type="match status" value="1"/>
</dbReference>
<feature type="compositionally biased region" description="Polar residues" evidence="8">
    <location>
        <begin position="422"/>
        <end position="435"/>
    </location>
</feature>
<dbReference type="PANTHER" id="PTHR15228:SF16">
    <property type="entry name" value="GEM-INTERACTING PROTEIN"/>
    <property type="match status" value="1"/>
</dbReference>
<dbReference type="GO" id="GO:0051056">
    <property type="term" value="P:regulation of small GTPase mediated signal transduction"/>
    <property type="evidence" value="ECO:0007669"/>
    <property type="project" value="UniProtKB-ARBA"/>
</dbReference>
<dbReference type="Pfam" id="PF00130">
    <property type="entry name" value="C1_1"/>
    <property type="match status" value="1"/>
</dbReference>
<feature type="compositionally biased region" description="Polar residues" evidence="8">
    <location>
        <begin position="766"/>
        <end position="784"/>
    </location>
</feature>
<evidence type="ECO:0000256" key="1">
    <source>
        <dbReference type="ARBA" id="ARBA00022468"/>
    </source>
</evidence>
<protein>
    <submittedName>
        <fullName evidence="12">GEM interacting protein</fullName>
    </submittedName>
</protein>
<dbReference type="Ensembl" id="ENSPKIT00000016026.1">
    <property type="protein sequence ID" value="ENSPKIP00000035100.1"/>
    <property type="gene ID" value="ENSPKIG00000014174.1"/>
</dbReference>
<evidence type="ECO:0000256" key="5">
    <source>
        <dbReference type="ARBA" id="ARBA00023054"/>
    </source>
</evidence>
<dbReference type="SMART" id="SM00109">
    <property type="entry name" value="C1"/>
    <property type="match status" value="1"/>
</dbReference>
<feature type="compositionally biased region" description="Low complexity" evidence="8">
    <location>
        <begin position="827"/>
        <end position="838"/>
    </location>
</feature>
<reference evidence="12" key="2">
    <citation type="submission" date="2025-09" db="UniProtKB">
        <authorList>
            <consortium name="Ensembl"/>
        </authorList>
    </citation>
    <scope>IDENTIFICATION</scope>
</reference>
<accession>A0A3B3SXJ4</accession>
<dbReference type="GO" id="GO:0005886">
    <property type="term" value="C:plasma membrane"/>
    <property type="evidence" value="ECO:0007669"/>
    <property type="project" value="TreeGrafter"/>
</dbReference>
<dbReference type="GeneTree" id="ENSGT00950000183110"/>
<feature type="region of interest" description="Disordered" evidence="8">
    <location>
        <begin position="951"/>
        <end position="1037"/>
    </location>
</feature>
<evidence type="ECO:0000259" key="10">
    <source>
        <dbReference type="PROSITE" id="PS50238"/>
    </source>
</evidence>
<evidence type="ECO:0000256" key="4">
    <source>
        <dbReference type="ARBA" id="ARBA00022833"/>
    </source>
</evidence>
<evidence type="ECO:0000256" key="8">
    <source>
        <dbReference type="SAM" id="MobiDB-lite"/>
    </source>
</evidence>
<proteinExistence type="predicted"/>
<dbReference type="InterPro" id="IPR008936">
    <property type="entry name" value="Rho_GTPase_activation_prot"/>
</dbReference>
<dbReference type="GO" id="GO:0008270">
    <property type="term" value="F:zinc ion binding"/>
    <property type="evidence" value="ECO:0007669"/>
    <property type="project" value="UniProtKB-KW"/>
</dbReference>
<dbReference type="Pfam" id="PF22699">
    <property type="entry name" value="GMIP-like_FCH"/>
    <property type="match status" value="1"/>
</dbReference>
<keyword evidence="2" id="KW-0479">Metal-binding</keyword>
<feature type="region of interest" description="Disordered" evidence="8">
    <location>
        <begin position="885"/>
        <end position="926"/>
    </location>
</feature>
<dbReference type="Gene3D" id="3.30.60.20">
    <property type="match status" value="1"/>
</dbReference>
<feature type="compositionally biased region" description="Basic and acidic residues" evidence="8">
    <location>
        <begin position="886"/>
        <end position="898"/>
    </location>
</feature>
<dbReference type="Gene3D" id="1.10.555.10">
    <property type="entry name" value="Rho GTPase activation protein"/>
    <property type="match status" value="1"/>
</dbReference>
<evidence type="ECO:0000256" key="2">
    <source>
        <dbReference type="ARBA" id="ARBA00022723"/>
    </source>
</evidence>
<dbReference type="SUPFAM" id="SSF48350">
    <property type="entry name" value="GTPase activation domain, GAP"/>
    <property type="match status" value="1"/>
</dbReference>
<reference evidence="12" key="1">
    <citation type="submission" date="2025-08" db="UniProtKB">
        <authorList>
            <consortium name="Ensembl"/>
        </authorList>
    </citation>
    <scope>IDENTIFICATION</scope>
</reference>
<dbReference type="GO" id="GO:0005096">
    <property type="term" value="F:GTPase activator activity"/>
    <property type="evidence" value="ECO:0007669"/>
    <property type="project" value="UniProtKB-KW"/>
</dbReference>
<feature type="coiled-coil region" evidence="7">
    <location>
        <begin position="228"/>
        <end position="313"/>
    </location>
</feature>
<dbReference type="Gene3D" id="1.20.1270.60">
    <property type="entry name" value="Arfaptin homology (AH) domain/BAR domain"/>
    <property type="match status" value="1"/>
</dbReference>
<dbReference type="PANTHER" id="PTHR15228">
    <property type="entry name" value="SPERMATHECAL PHYSIOLOGY VARIANT"/>
    <property type="match status" value="1"/>
</dbReference>